<dbReference type="InterPro" id="IPR021146">
    <property type="entry name" value="Phage_gp6-like_head-tail"/>
</dbReference>
<protein>
    <recommendedName>
        <fullName evidence="3">Phage gp6-like head-tail connector protein</fullName>
    </recommendedName>
</protein>
<dbReference type="RefSeq" id="WP_144137022.1">
    <property type="nucleotide sequence ID" value="NZ_CABHOF010000037.1"/>
</dbReference>
<dbReference type="Pfam" id="PF05135">
    <property type="entry name" value="Phage_connect_1"/>
    <property type="match status" value="1"/>
</dbReference>
<dbReference type="AlphaFoldDB" id="A0A564WRT7"/>
<organism evidence="1 2">
    <name type="scientific">Blautia wexlerae</name>
    <dbReference type="NCBI Taxonomy" id="418240"/>
    <lineage>
        <taxon>Bacteria</taxon>
        <taxon>Bacillati</taxon>
        <taxon>Bacillota</taxon>
        <taxon>Clostridia</taxon>
        <taxon>Lachnospirales</taxon>
        <taxon>Lachnospiraceae</taxon>
        <taxon>Blautia</taxon>
    </lineage>
</organism>
<evidence type="ECO:0008006" key="3">
    <source>
        <dbReference type="Google" id="ProtNLM"/>
    </source>
</evidence>
<gene>
    <name evidence="1" type="ORF">BWLFYP14_01876</name>
</gene>
<sequence length="107" mass="12207">MVRPSDVRIVEKLTGEQDEELIAVLLDDAESFVLAYTMRTKIIQPLEKPVRDLAVIALNRMGTEGENSRSEGGETYNFNDAPKQIFDTLNRYRICRVGGKVYENKKK</sequence>
<evidence type="ECO:0000313" key="1">
    <source>
        <dbReference type="EMBL" id="VUX65178.1"/>
    </source>
</evidence>
<dbReference type="InterPro" id="IPR053746">
    <property type="entry name" value="Viral_HT_Connector_Assembly"/>
</dbReference>
<name>A0A564WRT7_9FIRM</name>
<dbReference type="EMBL" id="CABHOF010000037">
    <property type="protein sequence ID" value="VUX65178.1"/>
    <property type="molecule type" value="Genomic_DNA"/>
</dbReference>
<dbReference type="Proteomes" id="UP000366766">
    <property type="component" value="Unassembled WGS sequence"/>
</dbReference>
<reference evidence="1 2" key="1">
    <citation type="submission" date="2019-07" db="EMBL/GenBank/DDBJ databases">
        <authorList>
            <person name="Chang H.-W."/>
            <person name="Raman A."/>
            <person name="Venkatesh S."/>
            <person name="Gehrig J."/>
        </authorList>
    </citation>
    <scope>NUCLEOTIDE SEQUENCE [LARGE SCALE GENOMIC DNA]</scope>
    <source>
        <strain evidence="1">Blautia_wexlerae_LFYP_14</strain>
    </source>
</reference>
<evidence type="ECO:0000313" key="2">
    <source>
        <dbReference type="Proteomes" id="UP000366766"/>
    </source>
</evidence>
<dbReference type="Gene3D" id="1.10.246.150">
    <property type="match status" value="1"/>
</dbReference>
<keyword evidence="2" id="KW-1185">Reference proteome</keyword>
<proteinExistence type="predicted"/>
<accession>A0A564WRT7</accession>